<evidence type="ECO:0000256" key="2">
    <source>
        <dbReference type="SAM" id="Phobius"/>
    </source>
</evidence>
<accession>A0A927BQP8</accession>
<dbReference type="Proteomes" id="UP000621560">
    <property type="component" value="Unassembled WGS sequence"/>
</dbReference>
<proteinExistence type="predicted"/>
<evidence type="ECO:0000313" key="4">
    <source>
        <dbReference type="Proteomes" id="UP000621560"/>
    </source>
</evidence>
<feature type="region of interest" description="Disordered" evidence="1">
    <location>
        <begin position="1"/>
        <end position="87"/>
    </location>
</feature>
<reference evidence="3" key="1">
    <citation type="submission" date="2020-09" db="EMBL/GenBank/DDBJ databases">
        <title>A novel bacterium of genus Paenibacillus, isolated from South China Sea.</title>
        <authorList>
            <person name="Huang H."/>
            <person name="Mo K."/>
            <person name="Hu Y."/>
        </authorList>
    </citation>
    <scope>NUCLEOTIDE SEQUENCE</scope>
    <source>
        <strain evidence="3">IB182496</strain>
    </source>
</reference>
<name>A0A927BQP8_9BACL</name>
<evidence type="ECO:0000313" key="3">
    <source>
        <dbReference type="EMBL" id="MBD2843940.1"/>
    </source>
</evidence>
<sequence length="330" mass="35745">MDERDTPQHSPGDSAQEPDLPREKGPGTGPENDPLTRPDNGPGARPGNPANAQREPTQGEAAISSTRSEPVRAAAAPDDDDRVREPSRRRFLARSGIALGGLVVGGALGALIGRETGDEGDNTAPPAADGEQQQIPANFNRALMHFSQDQFRIVDAAMERIYPADDSGPGASLLGAAFFIDHQLAGEYGFNGRDYMSPPFYAGEKQQGYQGRLKRREIYDIGIQELENYSLAAFDAGFAELTGEQQDEVLQAFESDSVGLTTISASAFFTMLRANTLEGIYSDPLYGGNANMDGWRMRDYPGNQMSYTTVIDQPFEVIEPSSLQQHMTGH</sequence>
<gene>
    <name evidence="3" type="ORF">IDH44_01940</name>
</gene>
<dbReference type="Pfam" id="PF13618">
    <property type="entry name" value="Gluconate_2-dh3"/>
    <property type="match status" value="1"/>
</dbReference>
<dbReference type="AlphaFoldDB" id="A0A927BQP8"/>
<organism evidence="3 4">
    <name type="scientific">Paenibacillus sabuli</name>
    <dbReference type="NCBI Taxonomy" id="2772509"/>
    <lineage>
        <taxon>Bacteria</taxon>
        <taxon>Bacillati</taxon>
        <taxon>Bacillota</taxon>
        <taxon>Bacilli</taxon>
        <taxon>Bacillales</taxon>
        <taxon>Paenibacillaceae</taxon>
        <taxon>Paenibacillus</taxon>
    </lineage>
</organism>
<evidence type="ECO:0000256" key="1">
    <source>
        <dbReference type="SAM" id="MobiDB-lite"/>
    </source>
</evidence>
<feature type="transmembrane region" description="Helical" evidence="2">
    <location>
        <begin position="91"/>
        <end position="112"/>
    </location>
</feature>
<keyword evidence="2" id="KW-0472">Membrane</keyword>
<protein>
    <submittedName>
        <fullName evidence="3">Gluconate 2-dehydrogenase subunit 3 family protein</fullName>
    </submittedName>
</protein>
<dbReference type="InterPro" id="IPR027056">
    <property type="entry name" value="Gluconate_2DH_su3"/>
</dbReference>
<keyword evidence="4" id="KW-1185">Reference proteome</keyword>
<dbReference type="EMBL" id="JACXIZ010000007">
    <property type="protein sequence ID" value="MBD2843940.1"/>
    <property type="molecule type" value="Genomic_DNA"/>
</dbReference>
<keyword evidence="2" id="KW-0812">Transmembrane</keyword>
<keyword evidence="2" id="KW-1133">Transmembrane helix</keyword>
<comment type="caution">
    <text evidence="3">The sequence shown here is derived from an EMBL/GenBank/DDBJ whole genome shotgun (WGS) entry which is preliminary data.</text>
</comment>